<name>A0ABY9ZYT0_9ACTN</name>
<reference evidence="9 10" key="1">
    <citation type="submission" date="2023-09" db="EMBL/GenBank/DDBJ databases">
        <title>Micromonospora halotolerans DSM 45598 genome sequence.</title>
        <authorList>
            <person name="Mo P."/>
        </authorList>
    </citation>
    <scope>NUCLEOTIDE SEQUENCE [LARGE SCALE GENOMIC DNA]</scope>
    <source>
        <strain evidence="9 10">DSM 45598</strain>
    </source>
</reference>
<organism evidence="9 10">
    <name type="scientific">Micromonospora halotolerans</name>
    <dbReference type="NCBI Taxonomy" id="709879"/>
    <lineage>
        <taxon>Bacteria</taxon>
        <taxon>Bacillati</taxon>
        <taxon>Actinomycetota</taxon>
        <taxon>Actinomycetes</taxon>
        <taxon>Micromonosporales</taxon>
        <taxon>Micromonosporaceae</taxon>
        <taxon>Micromonospora</taxon>
    </lineage>
</organism>
<dbReference type="Pfam" id="PF04239">
    <property type="entry name" value="DUF421"/>
    <property type="match status" value="1"/>
</dbReference>
<comment type="subcellular location">
    <subcellularLocation>
        <location evidence="1">Cell membrane</location>
        <topology evidence="1">Multi-pass membrane protein</topology>
    </subcellularLocation>
</comment>
<dbReference type="PANTHER" id="PTHR34582">
    <property type="entry name" value="UPF0702 TRANSMEMBRANE PROTEIN YCAP"/>
    <property type="match status" value="1"/>
</dbReference>
<protein>
    <submittedName>
        <fullName evidence="9">DUF421 domain-containing protein</fullName>
    </submittedName>
</protein>
<sequence length="166" mass="18969">MSDWQRLLVPDTPLWEIAVRGTVIYLALFFLLRVLLKRESGSTGMTDLLVIVLIADAAQNAMADDYTSITDGVALVAVIIGWAYLLDLLAYRWPAVARIIQPGSLVLVRDWRMLRRNMRRELVTEDELYAQIRQQGIEHLTDVKEVRMESQGQFSVIPRGGRRSRD</sequence>
<feature type="transmembrane region" description="Helical" evidence="7">
    <location>
        <begin position="66"/>
        <end position="85"/>
    </location>
</feature>
<dbReference type="Proteomes" id="UP001303001">
    <property type="component" value="Chromosome"/>
</dbReference>
<gene>
    <name evidence="9" type="ORF">RMN56_01955</name>
</gene>
<dbReference type="RefSeq" id="WP_313722136.1">
    <property type="nucleotide sequence ID" value="NZ_CP134876.1"/>
</dbReference>
<evidence type="ECO:0000256" key="7">
    <source>
        <dbReference type="SAM" id="Phobius"/>
    </source>
</evidence>
<dbReference type="InterPro" id="IPR007353">
    <property type="entry name" value="DUF421"/>
</dbReference>
<evidence type="ECO:0000256" key="6">
    <source>
        <dbReference type="ARBA" id="ARBA00023136"/>
    </source>
</evidence>
<evidence type="ECO:0000256" key="1">
    <source>
        <dbReference type="ARBA" id="ARBA00004651"/>
    </source>
</evidence>
<keyword evidence="4 7" id="KW-0812">Transmembrane</keyword>
<proteinExistence type="inferred from homology"/>
<evidence type="ECO:0000313" key="10">
    <source>
        <dbReference type="Proteomes" id="UP001303001"/>
    </source>
</evidence>
<feature type="domain" description="YetF C-terminal" evidence="8">
    <location>
        <begin position="93"/>
        <end position="160"/>
    </location>
</feature>
<accession>A0ABY9ZYT0</accession>
<feature type="transmembrane region" description="Helical" evidence="7">
    <location>
        <begin position="17"/>
        <end position="36"/>
    </location>
</feature>
<evidence type="ECO:0000259" key="8">
    <source>
        <dbReference type="Pfam" id="PF04239"/>
    </source>
</evidence>
<keyword evidence="3" id="KW-1003">Cell membrane</keyword>
<keyword evidence="6 7" id="KW-0472">Membrane</keyword>
<keyword evidence="5 7" id="KW-1133">Transmembrane helix</keyword>
<comment type="similarity">
    <text evidence="2">Belongs to the UPF0702 family.</text>
</comment>
<evidence type="ECO:0000256" key="2">
    <source>
        <dbReference type="ARBA" id="ARBA00006448"/>
    </source>
</evidence>
<evidence type="ECO:0000256" key="5">
    <source>
        <dbReference type="ARBA" id="ARBA00022989"/>
    </source>
</evidence>
<dbReference type="InterPro" id="IPR023090">
    <property type="entry name" value="UPF0702_alpha/beta_dom_sf"/>
</dbReference>
<dbReference type="EMBL" id="CP134876">
    <property type="protein sequence ID" value="WNM40150.1"/>
    <property type="molecule type" value="Genomic_DNA"/>
</dbReference>
<evidence type="ECO:0000256" key="4">
    <source>
        <dbReference type="ARBA" id="ARBA00022692"/>
    </source>
</evidence>
<dbReference type="Gene3D" id="3.30.240.20">
    <property type="entry name" value="bsu07140 like domains"/>
    <property type="match status" value="1"/>
</dbReference>
<dbReference type="PANTHER" id="PTHR34582:SF6">
    <property type="entry name" value="UPF0702 TRANSMEMBRANE PROTEIN YCAP"/>
    <property type="match status" value="1"/>
</dbReference>
<keyword evidence="10" id="KW-1185">Reference proteome</keyword>
<evidence type="ECO:0000256" key="3">
    <source>
        <dbReference type="ARBA" id="ARBA00022475"/>
    </source>
</evidence>
<evidence type="ECO:0000313" key="9">
    <source>
        <dbReference type="EMBL" id="WNM40150.1"/>
    </source>
</evidence>